<gene>
    <name evidence="2" type="ORF">EMPS_08420</name>
</gene>
<dbReference type="OrthoDB" id="20729at2759"/>
<reference evidence="2" key="2">
    <citation type="journal article" date="2022" name="Microbiol. Resour. Announc.">
        <title>Whole-Genome Sequence of Entomortierella parvispora E1425, a Mucoromycotan Fungus Associated with Burkholderiaceae-Related Endosymbiotic Bacteria.</title>
        <authorList>
            <person name="Herlambang A."/>
            <person name="Guo Y."/>
            <person name="Takashima Y."/>
            <person name="Narisawa K."/>
            <person name="Ohta H."/>
            <person name="Nishizawa T."/>
        </authorList>
    </citation>
    <scope>NUCLEOTIDE SEQUENCE</scope>
    <source>
        <strain evidence="2">E1425</strain>
    </source>
</reference>
<organism evidence="2 3">
    <name type="scientific">Entomortierella parvispora</name>
    <dbReference type="NCBI Taxonomy" id="205924"/>
    <lineage>
        <taxon>Eukaryota</taxon>
        <taxon>Fungi</taxon>
        <taxon>Fungi incertae sedis</taxon>
        <taxon>Mucoromycota</taxon>
        <taxon>Mortierellomycotina</taxon>
        <taxon>Mortierellomycetes</taxon>
        <taxon>Mortierellales</taxon>
        <taxon>Mortierellaceae</taxon>
        <taxon>Entomortierella</taxon>
    </lineage>
</organism>
<dbReference type="AlphaFoldDB" id="A0A9P3LZ26"/>
<evidence type="ECO:0000256" key="1">
    <source>
        <dbReference type="SAM" id="MobiDB-lite"/>
    </source>
</evidence>
<dbReference type="Proteomes" id="UP000827284">
    <property type="component" value="Unassembled WGS sequence"/>
</dbReference>
<sequence length="162" mass="18156">MVAPVDESDLTDEDTTTEFDIRHHGSTYEEPEVAVELSILDPNRDEESAGEESEEETLIRRRGGKNGLYKQRFKNLLRGEEIHIVNVQEAYAGEYHTLVFVVGEMQEDGDHVFIWNLLTLHLQLLVSAHRLLTAATVTAQQAIMKNNVSNTNGPPGWAQGLS</sequence>
<protein>
    <submittedName>
        <fullName evidence="2">Uncharacterized protein</fullName>
    </submittedName>
</protein>
<feature type="region of interest" description="Disordered" evidence="1">
    <location>
        <begin position="1"/>
        <end position="60"/>
    </location>
</feature>
<evidence type="ECO:0000313" key="2">
    <source>
        <dbReference type="EMBL" id="GJJ76061.1"/>
    </source>
</evidence>
<keyword evidence="3" id="KW-1185">Reference proteome</keyword>
<reference evidence="2" key="1">
    <citation type="submission" date="2021-11" db="EMBL/GenBank/DDBJ databases">
        <authorList>
            <person name="Herlambang A."/>
            <person name="Guo Y."/>
            <person name="Takashima Y."/>
            <person name="Nishizawa T."/>
        </authorList>
    </citation>
    <scope>NUCLEOTIDE SEQUENCE</scope>
    <source>
        <strain evidence="2">E1425</strain>
    </source>
</reference>
<feature type="compositionally biased region" description="Acidic residues" evidence="1">
    <location>
        <begin position="1"/>
        <end position="17"/>
    </location>
</feature>
<comment type="caution">
    <text evidence="2">The sequence shown here is derived from an EMBL/GenBank/DDBJ whole genome shotgun (WGS) entry which is preliminary data.</text>
</comment>
<name>A0A9P3LZ26_9FUNG</name>
<accession>A0A9P3LZ26</accession>
<evidence type="ECO:0000313" key="3">
    <source>
        <dbReference type="Proteomes" id="UP000827284"/>
    </source>
</evidence>
<dbReference type="EMBL" id="BQFW01000012">
    <property type="protein sequence ID" value="GJJ76061.1"/>
    <property type="molecule type" value="Genomic_DNA"/>
</dbReference>
<proteinExistence type="predicted"/>